<feature type="domain" description="SusD-like N-terminal" evidence="7">
    <location>
        <begin position="123"/>
        <end position="264"/>
    </location>
</feature>
<dbReference type="GO" id="GO:0009279">
    <property type="term" value="C:cell outer membrane"/>
    <property type="evidence" value="ECO:0007669"/>
    <property type="project" value="UniProtKB-SubCell"/>
</dbReference>
<gene>
    <name evidence="8" type="ORF">DN53_05530</name>
</gene>
<evidence type="ECO:0000256" key="5">
    <source>
        <dbReference type="ARBA" id="ARBA00023237"/>
    </source>
</evidence>
<keyword evidence="3" id="KW-0732">Signal</keyword>
<evidence type="ECO:0000313" key="8">
    <source>
        <dbReference type="EMBL" id="RYC50384.1"/>
    </source>
</evidence>
<sequence>MKTFKKTSITTYKLPFSSLRKKKCTQWVPPIPGALSKRSLIPTLLLISSHLFLCTSCESVAVDEPNHLLSDHSVFQDGATAESALVGIYGEIMGGTSFASGGRQSITYLCGLSADTFTNYSFRADENQFYANALNAANATLGQDLWNQGYNHIYAANSVLEGLAGSTAIPTDTGQRLEGEAKFIRAFCNFHLVNLFGDIPLVASTDYAFNSTIARSTTEEVYQQILADLRDAKSYLPRDYAPYSGQRTRPTRYAASAMLARTFLFLEEWTLAEREASELIARSDVFDLEGNLDDVFLSDSQEAIWQLAPVLPTLDTWEGNNFILTATPPTGMTLANHFLEGFEADDARLLQWTGQITGSNASYHYPFKYKLKSGGGGNEHSMVLRLAEQYLIRAEARARLGNLSGALADLNTVRERAGLSDIQGNDQNSVIDALIRERHHELFAEWGHRWLDLKRTNRAGAVLGPLKPDWQQTDVLFPIPQKEIQANPNLVQNPGY</sequence>
<dbReference type="InterPro" id="IPR011990">
    <property type="entry name" value="TPR-like_helical_dom_sf"/>
</dbReference>
<dbReference type="AlphaFoldDB" id="A0A444VI08"/>
<dbReference type="Pfam" id="PF14322">
    <property type="entry name" value="SusD-like_3"/>
    <property type="match status" value="1"/>
</dbReference>
<feature type="domain" description="RagB/SusD" evidence="6">
    <location>
        <begin position="357"/>
        <end position="496"/>
    </location>
</feature>
<accession>A0A444VI08</accession>
<evidence type="ECO:0000256" key="4">
    <source>
        <dbReference type="ARBA" id="ARBA00023136"/>
    </source>
</evidence>
<dbReference type="Proteomes" id="UP000290261">
    <property type="component" value="Unassembled WGS sequence"/>
</dbReference>
<evidence type="ECO:0000256" key="3">
    <source>
        <dbReference type="ARBA" id="ARBA00022729"/>
    </source>
</evidence>
<evidence type="ECO:0000259" key="7">
    <source>
        <dbReference type="Pfam" id="PF14322"/>
    </source>
</evidence>
<dbReference type="EMBL" id="JJMP01000010">
    <property type="protein sequence ID" value="RYC50384.1"/>
    <property type="molecule type" value="Genomic_DNA"/>
</dbReference>
<dbReference type="Pfam" id="PF07980">
    <property type="entry name" value="SusD_RagB"/>
    <property type="match status" value="1"/>
</dbReference>
<dbReference type="RefSeq" id="WP_129655971.1">
    <property type="nucleotide sequence ID" value="NZ_ML142914.1"/>
</dbReference>
<evidence type="ECO:0008006" key="10">
    <source>
        <dbReference type="Google" id="ProtNLM"/>
    </source>
</evidence>
<evidence type="ECO:0000313" key="9">
    <source>
        <dbReference type="Proteomes" id="UP000290261"/>
    </source>
</evidence>
<protein>
    <recommendedName>
        <fullName evidence="10">RagB/SusD family nutrient uptake outer membrane protein</fullName>
    </recommendedName>
</protein>
<reference evidence="8 9" key="1">
    <citation type="submission" date="2014-04" db="EMBL/GenBank/DDBJ databases">
        <title>Whole genome of Muricauda olearia.</title>
        <authorList>
            <person name="Zhang X.-H."/>
            <person name="Tang K."/>
        </authorList>
    </citation>
    <scope>NUCLEOTIDE SEQUENCE [LARGE SCALE GENOMIC DNA]</scope>
    <source>
        <strain evidence="8 9">Th120</strain>
    </source>
</reference>
<keyword evidence="4" id="KW-0472">Membrane</keyword>
<dbReference type="Gene3D" id="1.25.40.390">
    <property type="match status" value="1"/>
</dbReference>
<comment type="similarity">
    <text evidence="2">Belongs to the SusD family.</text>
</comment>
<organism evidence="8 9">
    <name type="scientific">Flagellimonas olearia</name>
    <dbReference type="NCBI Taxonomy" id="552546"/>
    <lineage>
        <taxon>Bacteria</taxon>
        <taxon>Pseudomonadati</taxon>
        <taxon>Bacteroidota</taxon>
        <taxon>Flavobacteriia</taxon>
        <taxon>Flavobacteriales</taxon>
        <taxon>Flavobacteriaceae</taxon>
        <taxon>Flagellimonas</taxon>
    </lineage>
</organism>
<evidence type="ECO:0000256" key="1">
    <source>
        <dbReference type="ARBA" id="ARBA00004442"/>
    </source>
</evidence>
<name>A0A444VI08_9FLAO</name>
<proteinExistence type="inferred from homology"/>
<dbReference type="InterPro" id="IPR033985">
    <property type="entry name" value="SusD-like_N"/>
</dbReference>
<keyword evidence="5" id="KW-0998">Cell outer membrane</keyword>
<evidence type="ECO:0000259" key="6">
    <source>
        <dbReference type="Pfam" id="PF07980"/>
    </source>
</evidence>
<keyword evidence="9" id="KW-1185">Reference proteome</keyword>
<dbReference type="CDD" id="cd08977">
    <property type="entry name" value="SusD"/>
    <property type="match status" value="1"/>
</dbReference>
<comment type="subcellular location">
    <subcellularLocation>
        <location evidence="1">Cell outer membrane</location>
    </subcellularLocation>
</comment>
<comment type="caution">
    <text evidence="8">The sequence shown here is derived from an EMBL/GenBank/DDBJ whole genome shotgun (WGS) entry which is preliminary data.</text>
</comment>
<dbReference type="InterPro" id="IPR012944">
    <property type="entry name" value="SusD_RagB_dom"/>
</dbReference>
<dbReference type="SUPFAM" id="SSF48452">
    <property type="entry name" value="TPR-like"/>
    <property type="match status" value="1"/>
</dbReference>
<evidence type="ECO:0000256" key="2">
    <source>
        <dbReference type="ARBA" id="ARBA00006275"/>
    </source>
</evidence>